<dbReference type="PIRSF" id="PIRSF006268">
    <property type="entry name" value="ApbE"/>
    <property type="match status" value="1"/>
</dbReference>
<comment type="similarity">
    <text evidence="10">Belongs to the ApbE family.</text>
</comment>
<dbReference type="Gene3D" id="3.10.520.10">
    <property type="entry name" value="ApbE-like domains"/>
    <property type="match status" value="1"/>
</dbReference>
<evidence type="ECO:0000313" key="14">
    <source>
        <dbReference type="Proteomes" id="UP000516361"/>
    </source>
</evidence>
<keyword evidence="3 10" id="KW-0285">Flavoprotein</keyword>
<evidence type="ECO:0000256" key="10">
    <source>
        <dbReference type="PIRNR" id="PIRNR006268"/>
    </source>
</evidence>
<evidence type="ECO:0000256" key="4">
    <source>
        <dbReference type="ARBA" id="ARBA00022679"/>
    </source>
</evidence>
<evidence type="ECO:0000256" key="5">
    <source>
        <dbReference type="ARBA" id="ARBA00022723"/>
    </source>
</evidence>
<keyword evidence="12" id="KW-0812">Transmembrane</keyword>
<feature type="binding site" evidence="11">
    <location>
        <position position="181"/>
    </location>
    <ligand>
        <name>Mg(2+)</name>
        <dbReference type="ChEBI" id="CHEBI:18420"/>
    </ligand>
</feature>
<dbReference type="InParanoid" id="A0A7G1GBW6"/>
<dbReference type="InterPro" id="IPR024932">
    <property type="entry name" value="ApbE"/>
</dbReference>
<dbReference type="EC" id="2.7.1.180" evidence="1 10"/>
<organism evidence="13 14">
    <name type="scientific">Tepiditoga spiralis</name>
    <dbReference type="NCBI Taxonomy" id="2108365"/>
    <lineage>
        <taxon>Bacteria</taxon>
        <taxon>Thermotogati</taxon>
        <taxon>Thermotogota</taxon>
        <taxon>Thermotogae</taxon>
        <taxon>Petrotogales</taxon>
        <taxon>Petrotogaceae</taxon>
        <taxon>Tepiditoga</taxon>
    </lineage>
</organism>
<feature type="binding site" evidence="11">
    <location>
        <position position="300"/>
    </location>
    <ligand>
        <name>Mg(2+)</name>
        <dbReference type="ChEBI" id="CHEBI:18420"/>
    </ligand>
</feature>
<gene>
    <name evidence="13" type="ORF">OSSY52_21830</name>
</gene>
<dbReference type="GO" id="GO:0046872">
    <property type="term" value="F:metal ion binding"/>
    <property type="evidence" value="ECO:0007669"/>
    <property type="project" value="UniProtKB-UniRule"/>
</dbReference>
<dbReference type="Proteomes" id="UP000516361">
    <property type="component" value="Chromosome"/>
</dbReference>
<evidence type="ECO:0000256" key="11">
    <source>
        <dbReference type="PIRSR" id="PIRSR006268-2"/>
    </source>
</evidence>
<evidence type="ECO:0000256" key="3">
    <source>
        <dbReference type="ARBA" id="ARBA00022630"/>
    </source>
</evidence>
<keyword evidence="6 10" id="KW-0274">FAD</keyword>
<sequence>MWSKNNKVLKTIFSIAFLVSVSLILFLILSKPKPQYKERIVSTLGTIVKLYISGEKVSTDTLLDISEKELQRLNQKFSANVKGSIVYKLNKNDEVECDEEALFLFQAALNTAKISGDAFDPTIRPLMKLWGFDDVNSPKKVPSKEAIKNALQYVNYRYVKIDQKNNKVYLLKKGVEIDLGGIAKGYAVDKVIERIKGIDPNATGFIDAGGDIGIIGPKYGNLPWVIGIRDPFKKGMYSSIGTLYLYSGAVATSGNYERFFIKDGIRYHHLIDPKTGYPSNKSVSSTVIAKKVMTADAFATTLFILGYNNPSLEYFTNFGIQAYIISPTGEGTKTSGFDYFMEKGR</sequence>
<name>A0A7G1GBW6_9BACT</name>
<reference evidence="13 14" key="1">
    <citation type="submission" date="2018-06" db="EMBL/GenBank/DDBJ databases">
        <title>Genome sequencing of Oceanotoga sp. sy52.</title>
        <authorList>
            <person name="Mori K."/>
        </authorList>
    </citation>
    <scope>NUCLEOTIDE SEQUENCE [LARGE SCALE GENOMIC DNA]</scope>
    <source>
        <strain evidence="14">sy52</strain>
    </source>
</reference>
<comment type="cofactor">
    <cofactor evidence="11">
        <name>Mg(2+)</name>
        <dbReference type="ChEBI" id="CHEBI:18420"/>
    </cofactor>
    <cofactor evidence="11">
        <name>Mn(2+)</name>
        <dbReference type="ChEBI" id="CHEBI:29035"/>
    </cofactor>
    <text evidence="11">Magnesium. Can also use manganese.</text>
</comment>
<keyword evidence="7 10" id="KW-0460">Magnesium</keyword>
<protein>
    <recommendedName>
        <fullName evidence="2 10">FAD:protein FMN transferase</fullName>
        <ecNumber evidence="1 10">2.7.1.180</ecNumber>
    </recommendedName>
    <alternativeName>
        <fullName evidence="8 10">Flavin transferase</fullName>
    </alternativeName>
</protein>
<dbReference type="SUPFAM" id="SSF143631">
    <property type="entry name" value="ApbE-like"/>
    <property type="match status" value="1"/>
</dbReference>
<dbReference type="EMBL" id="AP018712">
    <property type="protein sequence ID" value="BBE32042.1"/>
    <property type="molecule type" value="Genomic_DNA"/>
</dbReference>
<dbReference type="GO" id="GO:0016740">
    <property type="term" value="F:transferase activity"/>
    <property type="evidence" value="ECO:0007669"/>
    <property type="project" value="UniProtKB-UniRule"/>
</dbReference>
<evidence type="ECO:0000256" key="2">
    <source>
        <dbReference type="ARBA" id="ARBA00016337"/>
    </source>
</evidence>
<evidence type="ECO:0000256" key="6">
    <source>
        <dbReference type="ARBA" id="ARBA00022827"/>
    </source>
</evidence>
<evidence type="ECO:0000256" key="1">
    <source>
        <dbReference type="ARBA" id="ARBA00011955"/>
    </source>
</evidence>
<dbReference type="InterPro" id="IPR003374">
    <property type="entry name" value="ApbE-like_sf"/>
</dbReference>
<keyword evidence="12" id="KW-0472">Membrane</keyword>
<evidence type="ECO:0000256" key="7">
    <source>
        <dbReference type="ARBA" id="ARBA00022842"/>
    </source>
</evidence>
<dbReference type="Pfam" id="PF02424">
    <property type="entry name" value="ApbE"/>
    <property type="match status" value="1"/>
</dbReference>
<keyword evidence="5 10" id="KW-0479">Metal-binding</keyword>
<accession>A0A7G1GBW6</accession>
<feature type="transmembrane region" description="Helical" evidence="12">
    <location>
        <begin position="12"/>
        <end position="29"/>
    </location>
</feature>
<feature type="binding site" evidence="11">
    <location>
        <position position="296"/>
    </location>
    <ligand>
        <name>Mg(2+)</name>
        <dbReference type="ChEBI" id="CHEBI:18420"/>
    </ligand>
</feature>
<evidence type="ECO:0000313" key="13">
    <source>
        <dbReference type="EMBL" id="BBE32042.1"/>
    </source>
</evidence>
<dbReference type="KEGG" id="ocy:OSSY52_21830"/>
<evidence type="ECO:0000256" key="12">
    <source>
        <dbReference type="SAM" id="Phobius"/>
    </source>
</evidence>
<keyword evidence="14" id="KW-1185">Reference proteome</keyword>
<comment type="catalytic activity">
    <reaction evidence="9 10">
        <text>L-threonyl-[protein] + FAD = FMN-L-threonyl-[protein] + AMP + H(+)</text>
        <dbReference type="Rhea" id="RHEA:36847"/>
        <dbReference type="Rhea" id="RHEA-COMP:11060"/>
        <dbReference type="Rhea" id="RHEA-COMP:11061"/>
        <dbReference type="ChEBI" id="CHEBI:15378"/>
        <dbReference type="ChEBI" id="CHEBI:30013"/>
        <dbReference type="ChEBI" id="CHEBI:57692"/>
        <dbReference type="ChEBI" id="CHEBI:74257"/>
        <dbReference type="ChEBI" id="CHEBI:456215"/>
        <dbReference type="EC" id="2.7.1.180"/>
    </reaction>
</comment>
<evidence type="ECO:0000256" key="8">
    <source>
        <dbReference type="ARBA" id="ARBA00031306"/>
    </source>
</evidence>
<proteinExistence type="inferred from homology"/>
<dbReference type="Gene3D" id="1.10.3980.10">
    <property type="entry name" value="ApbE-like superfamily"/>
    <property type="match status" value="1"/>
</dbReference>
<evidence type="ECO:0000256" key="9">
    <source>
        <dbReference type="ARBA" id="ARBA00048540"/>
    </source>
</evidence>
<dbReference type="RefSeq" id="WP_190614899.1">
    <property type="nucleotide sequence ID" value="NZ_AP018712.1"/>
</dbReference>
<dbReference type="PANTHER" id="PTHR30040:SF2">
    <property type="entry name" value="FAD:PROTEIN FMN TRANSFERASE"/>
    <property type="match status" value="1"/>
</dbReference>
<keyword evidence="12" id="KW-1133">Transmembrane helix</keyword>
<dbReference type="PANTHER" id="PTHR30040">
    <property type="entry name" value="THIAMINE BIOSYNTHESIS LIPOPROTEIN APBE"/>
    <property type="match status" value="1"/>
</dbReference>
<dbReference type="AlphaFoldDB" id="A0A7G1GBW6"/>
<keyword evidence="4 10" id="KW-0808">Transferase</keyword>